<dbReference type="PANTHER" id="PTHR27006">
    <property type="entry name" value="PROMASTIGOTE SURFACE ANTIGEN PROTEIN PSA"/>
    <property type="match status" value="1"/>
</dbReference>
<evidence type="ECO:0000256" key="5">
    <source>
        <dbReference type="ARBA" id="ARBA00022777"/>
    </source>
</evidence>
<comment type="catalytic activity">
    <reaction evidence="7">
        <text>L-threonyl-[protein] + ATP = O-phospho-L-threonyl-[protein] + ADP + H(+)</text>
        <dbReference type="Rhea" id="RHEA:46608"/>
        <dbReference type="Rhea" id="RHEA-COMP:11060"/>
        <dbReference type="Rhea" id="RHEA-COMP:11605"/>
        <dbReference type="ChEBI" id="CHEBI:15378"/>
        <dbReference type="ChEBI" id="CHEBI:30013"/>
        <dbReference type="ChEBI" id="CHEBI:30616"/>
        <dbReference type="ChEBI" id="CHEBI:61977"/>
        <dbReference type="ChEBI" id="CHEBI:456216"/>
        <dbReference type="EC" id="2.7.11.1"/>
    </reaction>
</comment>
<evidence type="ECO:0000313" key="12">
    <source>
        <dbReference type="EMBL" id="KFK37484.1"/>
    </source>
</evidence>
<evidence type="ECO:0000256" key="8">
    <source>
        <dbReference type="ARBA" id="ARBA00048679"/>
    </source>
</evidence>
<dbReference type="PROSITE" id="PS00108">
    <property type="entry name" value="PROTEIN_KINASE_ST"/>
    <property type="match status" value="1"/>
</dbReference>
<accession>A0A087H5T2</accession>
<evidence type="ECO:0000256" key="9">
    <source>
        <dbReference type="PROSITE-ProRule" id="PRU10141"/>
    </source>
</evidence>
<dbReference type="GO" id="GO:0005524">
    <property type="term" value="F:ATP binding"/>
    <property type="evidence" value="ECO:0007669"/>
    <property type="project" value="UniProtKB-UniRule"/>
</dbReference>
<comment type="similarity">
    <text evidence="10">Belongs to the protein kinase superfamily.</text>
</comment>
<proteinExistence type="inferred from homology"/>
<evidence type="ECO:0000256" key="2">
    <source>
        <dbReference type="ARBA" id="ARBA00022527"/>
    </source>
</evidence>
<dbReference type="OrthoDB" id="1064281at2759"/>
<dbReference type="EMBL" id="CM002872">
    <property type="protein sequence ID" value="KFK37484.1"/>
    <property type="molecule type" value="Genomic_DNA"/>
</dbReference>
<dbReference type="Gramene" id="KFK37484">
    <property type="protein sequence ID" value="KFK37484"/>
    <property type="gene ID" value="AALP_AA4G263400"/>
</dbReference>
<dbReference type="PANTHER" id="PTHR27006:SF606">
    <property type="entry name" value="INTERLEUKIN-1 RECEPTOR-ASSOCIATED KINASE 4"/>
    <property type="match status" value="1"/>
</dbReference>
<keyword evidence="4 9" id="KW-0547">Nucleotide-binding</keyword>
<dbReference type="InterPro" id="IPR000719">
    <property type="entry name" value="Prot_kinase_dom"/>
</dbReference>
<evidence type="ECO:0000256" key="10">
    <source>
        <dbReference type="RuleBase" id="RU000304"/>
    </source>
</evidence>
<dbReference type="InterPro" id="IPR017441">
    <property type="entry name" value="Protein_kinase_ATP_BS"/>
</dbReference>
<evidence type="ECO:0000313" key="13">
    <source>
        <dbReference type="Proteomes" id="UP000029120"/>
    </source>
</evidence>
<dbReference type="OMA" id="YEENTPE"/>
<dbReference type="SUPFAM" id="SSF56112">
    <property type="entry name" value="Protein kinase-like (PK-like)"/>
    <property type="match status" value="1"/>
</dbReference>
<comment type="catalytic activity">
    <reaction evidence="8">
        <text>L-seryl-[protein] + ATP = O-phospho-L-seryl-[protein] + ADP + H(+)</text>
        <dbReference type="Rhea" id="RHEA:17989"/>
        <dbReference type="Rhea" id="RHEA-COMP:9863"/>
        <dbReference type="Rhea" id="RHEA-COMP:11604"/>
        <dbReference type="ChEBI" id="CHEBI:15378"/>
        <dbReference type="ChEBI" id="CHEBI:29999"/>
        <dbReference type="ChEBI" id="CHEBI:30616"/>
        <dbReference type="ChEBI" id="CHEBI:83421"/>
        <dbReference type="ChEBI" id="CHEBI:456216"/>
        <dbReference type="EC" id="2.7.11.1"/>
    </reaction>
</comment>
<sequence>MNVVTSHHQEEDIFGAEGVEIHPMDFGLVLKATNNFSNEIGEGGFGKVYKGKLHDGQEIAVKKLSEMSKQGSEEFYTEYLENGNLESHLFGNSQSSGELNWQVRFDIIKGIARGLAYMEERSRGMIIHRDLKPSNILLDKDMTPKISDFGLARICERSGRDSSTTKLAGTFGYMSPEYAARGKYSKKLDIFSFGVIVLEIVTGKRNTSFSPSTNLPSYVSFLQFLL</sequence>
<dbReference type="FunFam" id="1.10.510.10:FF:001023">
    <property type="entry name" value="Os07g0541700 protein"/>
    <property type="match status" value="1"/>
</dbReference>
<evidence type="ECO:0000259" key="11">
    <source>
        <dbReference type="PROSITE" id="PS50011"/>
    </source>
</evidence>
<feature type="binding site" evidence="9">
    <location>
        <position position="63"/>
    </location>
    <ligand>
        <name>ATP</name>
        <dbReference type="ChEBI" id="CHEBI:30616"/>
    </ligand>
</feature>
<dbReference type="PROSITE" id="PS50011">
    <property type="entry name" value="PROTEIN_KINASE_DOM"/>
    <property type="match status" value="1"/>
</dbReference>
<dbReference type="InterPro" id="IPR011009">
    <property type="entry name" value="Kinase-like_dom_sf"/>
</dbReference>
<keyword evidence="6 9" id="KW-0067">ATP-binding</keyword>
<feature type="domain" description="Protein kinase" evidence="11">
    <location>
        <begin position="1"/>
        <end position="226"/>
    </location>
</feature>
<dbReference type="PROSITE" id="PS00107">
    <property type="entry name" value="PROTEIN_KINASE_ATP"/>
    <property type="match status" value="1"/>
</dbReference>
<dbReference type="Gene3D" id="1.10.510.10">
    <property type="entry name" value="Transferase(Phosphotransferase) domain 1"/>
    <property type="match status" value="1"/>
</dbReference>
<keyword evidence="13" id="KW-1185">Reference proteome</keyword>
<reference evidence="13" key="1">
    <citation type="journal article" date="2015" name="Nat. Plants">
        <title>Genome expansion of Arabis alpina linked with retrotransposition and reduced symmetric DNA methylation.</title>
        <authorList>
            <person name="Willing E.M."/>
            <person name="Rawat V."/>
            <person name="Mandakova T."/>
            <person name="Maumus F."/>
            <person name="James G.V."/>
            <person name="Nordstroem K.J."/>
            <person name="Becker C."/>
            <person name="Warthmann N."/>
            <person name="Chica C."/>
            <person name="Szarzynska B."/>
            <person name="Zytnicki M."/>
            <person name="Albani M.C."/>
            <person name="Kiefer C."/>
            <person name="Bergonzi S."/>
            <person name="Castaings L."/>
            <person name="Mateos J.L."/>
            <person name="Berns M.C."/>
            <person name="Bujdoso N."/>
            <person name="Piofczyk T."/>
            <person name="de Lorenzo L."/>
            <person name="Barrero-Sicilia C."/>
            <person name="Mateos I."/>
            <person name="Piednoel M."/>
            <person name="Hagmann J."/>
            <person name="Chen-Min-Tao R."/>
            <person name="Iglesias-Fernandez R."/>
            <person name="Schuster S.C."/>
            <person name="Alonso-Blanco C."/>
            <person name="Roudier F."/>
            <person name="Carbonero P."/>
            <person name="Paz-Ares J."/>
            <person name="Davis S.J."/>
            <person name="Pecinka A."/>
            <person name="Quesneville H."/>
            <person name="Colot V."/>
            <person name="Lysak M.A."/>
            <person name="Weigel D."/>
            <person name="Coupland G."/>
            <person name="Schneeberger K."/>
        </authorList>
    </citation>
    <scope>NUCLEOTIDE SEQUENCE [LARGE SCALE GENOMIC DNA]</scope>
    <source>
        <strain evidence="13">cv. Pajares</strain>
    </source>
</reference>
<dbReference type="AlphaFoldDB" id="A0A087H5T2"/>
<evidence type="ECO:0000256" key="7">
    <source>
        <dbReference type="ARBA" id="ARBA00047899"/>
    </source>
</evidence>
<name>A0A087H5T2_ARAAL</name>
<evidence type="ECO:0000256" key="6">
    <source>
        <dbReference type="ARBA" id="ARBA00022840"/>
    </source>
</evidence>
<evidence type="ECO:0000256" key="1">
    <source>
        <dbReference type="ARBA" id="ARBA00012513"/>
    </source>
</evidence>
<dbReference type="Pfam" id="PF00069">
    <property type="entry name" value="Pkinase"/>
    <property type="match status" value="1"/>
</dbReference>
<protein>
    <recommendedName>
        <fullName evidence="1">non-specific serine/threonine protein kinase</fullName>
        <ecNumber evidence="1">2.7.11.1</ecNumber>
    </recommendedName>
</protein>
<dbReference type="InterPro" id="IPR008271">
    <property type="entry name" value="Ser/Thr_kinase_AS"/>
</dbReference>
<keyword evidence="5" id="KW-0418">Kinase</keyword>
<dbReference type="EC" id="2.7.11.1" evidence="1"/>
<gene>
    <name evidence="12" type="ordered locus">AALP_Aa4g263400</name>
</gene>
<organism evidence="12 13">
    <name type="scientific">Arabis alpina</name>
    <name type="common">Alpine rock-cress</name>
    <dbReference type="NCBI Taxonomy" id="50452"/>
    <lineage>
        <taxon>Eukaryota</taxon>
        <taxon>Viridiplantae</taxon>
        <taxon>Streptophyta</taxon>
        <taxon>Embryophyta</taxon>
        <taxon>Tracheophyta</taxon>
        <taxon>Spermatophyta</taxon>
        <taxon>Magnoliopsida</taxon>
        <taxon>eudicotyledons</taxon>
        <taxon>Gunneridae</taxon>
        <taxon>Pentapetalae</taxon>
        <taxon>rosids</taxon>
        <taxon>malvids</taxon>
        <taxon>Brassicales</taxon>
        <taxon>Brassicaceae</taxon>
        <taxon>Arabideae</taxon>
        <taxon>Arabis</taxon>
    </lineage>
</organism>
<keyword evidence="3" id="KW-0808">Transferase</keyword>
<dbReference type="Proteomes" id="UP000029120">
    <property type="component" value="Chromosome 4"/>
</dbReference>
<evidence type="ECO:0000256" key="3">
    <source>
        <dbReference type="ARBA" id="ARBA00022679"/>
    </source>
</evidence>
<dbReference type="SMART" id="SM00220">
    <property type="entry name" value="S_TKc"/>
    <property type="match status" value="1"/>
</dbReference>
<dbReference type="GO" id="GO:0004674">
    <property type="term" value="F:protein serine/threonine kinase activity"/>
    <property type="evidence" value="ECO:0007669"/>
    <property type="project" value="UniProtKB-KW"/>
</dbReference>
<evidence type="ECO:0000256" key="4">
    <source>
        <dbReference type="ARBA" id="ARBA00022741"/>
    </source>
</evidence>
<keyword evidence="2 10" id="KW-0723">Serine/threonine-protein kinase</keyword>
<dbReference type="Gene3D" id="3.30.200.20">
    <property type="entry name" value="Phosphorylase Kinase, domain 1"/>
    <property type="match status" value="1"/>
</dbReference>